<dbReference type="GO" id="GO:0046872">
    <property type="term" value="F:metal ion binding"/>
    <property type="evidence" value="ECO:0007669"/>
    <property type="project" value="UniProtKB-KW"/>
</dbReference>
<gene>
    <name evidence="10" type="ORF">SAMN04488243_1365</name>
</gene>
<keyword evidence="3" id="KW-0500">Molybdenum</keyword>
<dbReference type="InterPro" id="IPR050612">
    <property type="entry name" value="Prok_Mopterin_Oxidored"/>
</dbReference>
<dbReference type="Pfam" id="PF01568">
    <property type="entry name" value="Molydop_binding"/>
    <property type="match status" value="1"/>
</dbReference>
<keyword evidence="5" id="KW-0732">Signal</keyword>
<keyword evidence="8" id="KW-0411">Iron-sulfur</keyword>
<dbReference type="Pfam" id="PF04879">
    <property type="entry name" value="Molybdop_Fe4S4"/>
    <property type="match status" value="1"/>
</dbReference>
<evidence type="ECO:0000256" key="6">
    <source>
        <dbReference type="ARBA" id="ARBA00023002"/>
    </source>
</evidence>
<dbReference type="RefSeq" id="WP_093008360.1">
    <property type="nucleotide sequence ID" value="NZ_FNBC01000036.1"/>
</dbReference>
<keyword evidence="2" id="KW-0004">4Fe-4S</keyword>
<dbReference type="Gene3D" id="3.40.228.10">
    <property type="entry name" value="Dimethylsulfoxide Reductase, domain 2"/>
    <property type="match status" value="1"/>
</dbReference>
<dbReference type="Gene3D" id="3.40.50.740">
    <property type="match status" value="1"/>
</dbReference>
<evidence type="ECO:0000313" key="10">
    <source>
        <dbReference type="EMBL" id="SDF26204.1"/>
    </source>
</evidence>
<dbReference type="PROSITE" id="PS51669">
    <property type="entry name" value="4FE4S_MOW_BIS_MGD"/>
    <property type="match status" value="1"/>
</dbReference>
<dbReference type="InterPro" id="IPR009010">
    <property type="entry name" value="Asp_de-COase-like_dom_sf"/>
</dbReference>
<dbReference type="GO" id="GO:0051539">
    <property type="term" value="F:4 iron, 4 sulfur cluster binding"/>
    <property type="evidence" value="ECO:0007669"/>
    <property type="project" value="UniProtKB-KW"/>
</dbReference>
<evidence type="ECO:0000313" key="11">
    <source>
        <dbReference type="Proteomes" id="UP000199446"/>
    </source>
</evidence>
<dbReference type="Gene3D" id="3.30.200.210">
    <property type="match status" value="1"/>
</dbReference>
<proteinExistence type="inferred from homology"/>
<dbReference type="AlphaFoldDB" id="A0A1G7JN36"/>
<sequence length="1129" mass="125941">MLSRRELIKLGVLSGSGVLLGEKATELLSKAEAAAQRTPGFYPLNDPENQIYSVCLQCNTGCPIKVKIYEGVVAKIDGSPYSPWTLYPHLPLDTSLEKAAKVDGGICPKGQSGLQTVYDPYRIRKVLKRAGPRGSGKWKEIPFEQAVREIAEGGKLFAEIGDERVYPGLKEVWALKDPQVMKAMKARVDEIWHEKDPAKKKALVERFKEEFKDYLDALIDPDHPDLGPKNNQVVFAYGRLKAGRSEFFKWFFQNGLGTVNFHGHTTVCQGSLYFTGKAMSYQLAYDEKKGEYTWTGGEKFYWQADLTGAEFVIFVGANIFEGNYGPPLRVKEVTQGAASGKLRYVVLDPRAQKGVAHATKWIPTKSGYDAAVAFGMMRWMFAKGRFDARFLSAANKGAAKAIGEPSWTTATWLVEIDEKGFPAKLLRMSHLGMAPEVRVMDGKEVVFDHPVVLVQGKPTPVDPQSEDKPVFGDLFVDTTLNGIRVKSALQLIREEAFSRSLEEWAELAGVEPEDIVWLAHEFTSHGKRAVVDIHRGASQHTNGFYNAFAWNVLNALVGNYDHHGGYVRASTYDLVGKKAEGPFYLDKLHPKKLEPFGISIIRHEVDYEKTTLFEGYPAKRPWFPHSSDVYQEILPSAAQGYPYPVKILFHYMGSPAYALPAGHTQIQAMLDPEKIPLIVAFDIVVGDTYLYADYIIPDLSYLERWEFHGSHPNVIWKVQTVRQPAMAPIPEEVEVFGEKMPLSTEAFLLALAEYLGVPGFGEKGFANGMPFRRPEDFYLKMVANLAFGEKADGSDAVPEADDRELEIFKQARRHLPPSVFDLERWKAAIGDEGLFRRAVYVLNRGGRFQAFEKAIKPDGTVANAYGRQINLYLEKHAKSKNSMTGKPYWPLPRFFTPYTDALGRPIQDEEEGFELTLITHRWITMTKSRTISNYWLLNITPENHIAINPEDARRLGLKDGELVKVVSASNEAGVWDLGPLGKKPMVGKVKVMEGIRPGHLAFALGFGHWAYGASDMEINGQVVKADPRRATGIHANAAMRVDPVLKDVGLTDITGGSVVFYDSKVRLVRPTPEEARTYGEGVRRVALEGPAGVQAEEIREKALKAARGELDPEVLRQEVASRLGLTPKV</sequence>
<dbReference type="Proteomes" id="UP000199446">
    <property type="component" value="Unassembled WGS sequence"/>
</dbReference>
<evidence type="ECO:0000256" key="7">
    <source>
        <dbReference type="ARBA" id="ARBA00023004"/>
    </source>
</evidence>
<dbReference type="SUPFAM" id="SSF50692">
    <property type="entry name" value="ADC-like"/>
    <property type="match status" value="1"/>
</dbReference>
<evidence type="ECO:0000256" key="8">
    <source>
        <dbReference type="ARBA" id="ARBA00023014"/>
    </source>
</evidence>
<dbReference type="SUPFAM" id="SSF53706">
    <property type="entry name" value="Formate dehydrogenase/DMSO reductase, domains 1-3"/>
    <property type="match status" value="1"/>
</dbReference>
<keyword evidence="6" id="KW-0560">Oxidoreductase</keyword>
<protein>
    <submittedName>
        <fullName evidence="10">Molybdopterin oxidoreductase Fe4S4 domain-containing protein</fullName>
    </submittedName>
</protein>
<evidence type="ECO:0000256" key="2">
    <source>
        <dbReference type="ARBA" id="ARBA00022485"/>
    </source>
</evidence>
<dbReference type="InterPro" id="IPR006656">
    <property type="entry name" value="Mopterin_OxRdtase"/>
</dbReference>
<dbReference type="STRING" id="482827.SAMN04488243_1365"/>
<dbReference type="PANTHER" id="PTHR43742:SF9">
    <property type="entry name" value="TETRATHIONATE REDUCTASE SUBUNIT A"/>
    <property type="match status" value="1"/>
</dbReference>
<keyword evidence="4" id="KW-0479">Metal-binding</keyword>
<evidence type="ECO:0000256" key="1">
    <source>
        <dbReference type="ARBA" id="ARBA00010312"/>
    </source>
</evidence>
<dbReference type="InterPro" id="IPR006657">
    <property type="entry name" value="MoPterin_dinucl-bd_dom"/>
</dbReference>
<dbReference type="InterPro" id="IPR006963">
    <property type="entry name" value="Mopterin_OxRdtase_4Fe-4S_dom"/>
</dbReference>
<dbReference type="Pfam" id="PF00384">
    <property type="entry name" value="Molybdopterin"/>
    <property type="match status" value="1"/>
</dbReference>
<feature type="domain" description="4Fe-4S Mo/W bis-MGD-type" evidence="9">
    <location>
        <begin position="48"/>
        <end position="121"/>
    </location>
</feature>
<organism evidence="10 11">
    <name type="scientific">Thermus arciformis</name>
    <dbReference type="NCBI Taxonomy" id="482827"/>
    <lineage>
        <taxon>Bacteria</taxon>
        <taxon>Thermotogati</taxon>
        <taxon>Deinococcota</taxon>
        <taxon>Deinococci</taxon>
        <taxon>Thermales</taxon>
        <taxon>Thermaceae</taxon>
        <taxon>Thermus</taxon>
    </lineage>
</organism>
<evidence type="ECO:0000256" key="5">
    <source>
        <dbReference type="ARBA" id="ARBA00022729"/>
    </source>
</evidence>
<keyword evidence="7" id="KW-0408">Iron</keyword>
<keyword evidence="11" id="KW-1185">Reference proteome</keyword>
<dbReference type="GO" id="GO:0016491">
    <property type="term" value="F:oxidoreductase activity"/>
    <property type="evidence" value="ECO:0007669"/>
    <property type="project" value="UniProtKB-KW"/>
</dbReference>
<evidence type="ECO:0000256" key="3">
    <source>
        <dbReference type="ARBA" id="ARBA00022505"/>
    </source>
</evidence>
<dbReference type="Gene3D" id="2.40.40.20">
    <property type="match status" value="1"/>
</dbReference>
<reference evidence="11" key="1">
    <citation type="submission" date="2016-10" db="EMBL/GenBank/DDBJ databases">
        <authorList>
            <person name="Varghese N."/>
            <person name="Submissions S."/>
        </authorList>
    </citation>
    <scope>NUCLEOTIDE SEQUENCE [LARGE SCALE GENOMIC DNA]</scope>
    <source>
        <strain evidence="11">CGMCC 1.6992</strain>
    </source>
</reference>
<accession>A0A1G7JN36</accession>
<name>A0A1G7JN36_9DEIN</name>
<dbReference type="InterPro" id="IPR037946">
    <property type="entry name" value="MopB_CT_Tetrathionate"/>
</dbReference>
<comment type="similarity">
    <text evidence="1">Belongs to the prokaryotic molybdopterin-containing oxidoreductase family.</text>
</comment>
<dbReference type="PANTHER" id="PTHR43742">
    <property type="entry name" value="TRIMETHYLAMINE-N-OXIDE REDUCTASE"/>
    <property type="match status" value="1"/>
</dbReference>
<evidence type="ECO:0000256" key="4">
    <source>
        <dbReference type="ARBA" id="ARBA00022723"/>
    </source>
</evidence>
<evidence type="ECO:0000259" key="9">
    <source>
        <dbReference type="PROSITE" id="PS51669"/>
    </source>
</evidence>
<dbReference type="EMBL" id="FNBC01000036">
    <property type="protein sequence ID" value="SDF26204.1"/>
    <property type="molecule type" value="Genomic_DNA"/>
</dbReference>
<dbReference type="GO" id="GO:0043546">
    <property type="term" value="F:molybdopterin cofactor binding"/>
    <property type="evidence" value="ECO:0007669"/>
    <property type="project" value="InterPro"/>
</dbReference>
<dbReference type="SMART" id="SM00926">
    <property type="entry name" value="Molybdop_Fe4S4"/>
    <property type="match status" value="1"/>
</dbReference>
<dbReference type="CDD" id="cd02780">
    <property type="entry name" value="MopB_CT_Tetrathionate_Arsenate-R"/>
    <property type="match status" value="1"/>
</dbReference>